<dbReference type="AlphaFoldDB" id="A0AAD1Y2H2"/>
<accession>A0AAD1Y2H2</accession>
<sequence length="496" mass="57663">MKSPLSPLISLKKTLRACQPKRVDNSPFALNKPEEKSDLKFLYFYGGYNKTVLYQKSMRFDHPEGYQPPQDDTGEDLMHFSEKQDLKSSFHVCPKKKNNSQWNDIMELIFNKDSTPFRRVKKLVGLDLTARKVITTSDLQFHPHNSDANVCFRLYISKEKEKRKIIERNRRKNCRRINFNFNSSISQYSESITKLVKYGIFSIILQKIEDDYALKRGCAQNNFPRTISKIRTDSDTIKSSHFNIRNSVLEIRSKKNKIEHPKVIRLCSLRKNQQYLKRIDMKFKNSEASQNSPFKLYATDKLSEESISIRTDSDFSFEDLPKINVVKVDAAQNSNCFCLNEPSSASQIESEGHGRTEKLSTFLTEPPGCQIDNKRQGSQMNYLNVDTLRPPSTMETLRMDFEAMKKSSEPPITINSDFNTSSITNMMTKRGGSIPKNSPDVKKLKENPKFPKTFSKLQRKALTKRFKARRKRNLCRVYSPKPTQKEIRRLRRIKSL</sequence>
<reference evidence="1" key="1">
    <citation type="submission" date="2023-07" db="EMBL/GenBank/DDBJ databases">
        <authorList>
            <consortium name="AG Swart"/>
            <person name="Singh M."/>
            <person name="Singh A."/>
            <person name="Seah K."/>
            <person name="Emmerich C."/>
        </authorList>
    </citation>
    <scope>NUCLEOTIDE SEQUENCE</scope>
    <source>
        <strain evidence="1">DP1</strain>
    </source>
</reference>
<proteinExistence type="predicted"/>
<protein>
    <submittedName>
        <fullName evidence="1">Uncharacterized protein</fullName>
    </submittedName>
</protein>
<name>A0AAD1Y2H2_EUPCR</name>
<comment type="caution">
    <text evidence="1">The sequence shown here is derived from an EMBL/GenBank/DDBJ whole genome shotgun (WGS) entry which is preliminary data.</text>
</comment>
<gene>
    <name evidence="1" type="ORF">ECRASSUSDP1_LOCUS24942</name>
</gene>
<dbReference type="Proteomes" id="UP001295684">
    <property type="component" value="Unassembled WGS sequence"/>
</dbReference>
<evidence type="ECO:0000313" key="2">
    <source>
        <dbReference type="Proteomes" id="UP001295684"/>
    </source>
</evidence>
<keyword evidence="2" id="KW-1185">Reference proteome</keyword>
<organism evidence="1 2">
    <name type="scientific">Euplotes crassus</name>
    <dbReference type="NCBI Taxonomy" id="5936"/>
    <lineage>
        <taxon>Eukaryota</taxon>
        <taxon>Sar</taxon>
        <taxon>Alveolata</taxon>
        <taxon>Ciliophora</taxon>
        <taxon>Intramacronucleata</taxon>
        <taxon>Spirotrichea</taxon>
        <taxon>Hypotrichia</taxon>
        <taxon>Euplotida</taxon>
        <taxon>Euplotidae</taxon>
        <taxon>Moneuplotes</taxon>
    </lineage>
</organism>
<evidence type="ECO:0000313" key="1">
    <source>
        <dbReference type="EMBL" id="CAI2383442.1"/>
    </source>
</evidence>
<dbReference type="EMBL" id="CAMPGE010025707">
    <property type="protein sequence ID" value="CAI2383442.1"/>
    <property type="molecule type" value="Genomic_DNA"/>
</dbReference>